<proteinExistence type="predicted"/>
<dbReference type="Proteomes" id="UP001464555">
    <property type="component" value="Unassembled WGS sequence"/>
</dbReference>
<evidence type="ECO:0000313" key="3">
    <source>
        <dbReference type="Proteomes" id="UP001464555"/>
    </source>
</evidence>
<sequence>MKKMKFLLLLLSPLLLATTCDDDPDYPHIGLQGEWQLVHISNGFAGSSRDIDEGLISWTFSESYRTLYVSNESEDADTGLTSSNYHYTIDVEDPDVCDEALTVGEREFGCISITGDTLRISKEYVDGDTFTFVR</sequence>
<organism evidence="2 3">
    <name type="scientific">Flavobacterium arundinis</name>
    <dbReference type="NCBI Taxonomy" id="3139143"/>
    <lineage>
        <taxon>Bacteria</taxon>
        <taxon>Pseudomonadati</taxon>
        <taxon>Bacteroidota</taxon>
        <taxon>Flavobacteriia</taxon>
        <taxon>Flavobacteriales</taxon>
        <taxon>Flavobacteriaceae</taxon>
        <taxon>Flavobacterium</taxon>
    </lineage>
</organism>
<evidence type="ECO:0000256" key="1">
    <source>
        <dbReference type="SAM" id="SignalP"/>
    </source>
</evidence>
<accession>A0ABU9HWA0</accession>
<keyword evidence="1" id="KW-0732">Signal</keyword>
<dbReference type="RefSeq" id="WP_341696761.1">
    <property type="nucleotide sequence ID" value="NZ_JBBYHR010000004.1"/>
</dbReference>
<protein>
    <recommendedName>
        <fullName evidence="4">Lipocalin-like domain-containing protein</fullName>
    </recommendedName>
</protein>
<feature type="signal peptide" evidence="1">
    <location>
        <begin position="1"/>
        <end position="17"/>
    </location>
</feature>
<name>A0ABU9HWA0_9FLAO</name>
<comment type="caution">
    <text evidence="2">The sequence shown here is derived from an EMBL/GenBank/DDBJ whole genome shotgun (WGS) entry which is preliminary data.</text>
</comment>
<evidence type="ECO:0008006" key="4">
    <source>
        <dbReference type="Google" id="ProtNLM"/>
    </source>
</evidence>
<reference evidence="2 3" key="1">
    <citation type="submission" date="2024-04" db="EMBL/GenBank/DDBJ databases">
        <title>Flavobacterium sp. DGU11 16S ribosomal RNA gene Genome sequencing and assembly.</title>
        <authorList>
            <person name="Park S."/>
        </authorList>
    </citation>
    <scope>NUCLEOTIDE SEQUENCE [LARGE SCALE GENOMIC DNA]</scope>
    <source>
        <strain evidence="2 3">DGU11</strain>
    </source>
</reference>
<gene>
    <name evidence="2" type="ORF">AAEO56_09245</name>
</gene>
<keyword evidence="3" id="KW-1185">Reference proteome</keyword>
<feature type="chain" id="PRO_5046276926" description="Lipocalin-like domain-containing protein" evidence="1">
    <location>
        <begin position="18"/>
        <end position="134"/>
    </location>
</feature>
<dbReference type="EMBL" id="JBBYHR010000004">
    <property type="protein sequence ID" value="MEL1244444.1"/>
    <property type="molecule type" value="Genomic_DNA"/>
</dbReference>
<evidence type="ECO:0000313" key="2">
    <source>
        <dbReference type="EMBL" id="MEL1244444.1"/>
    </source>
</evidence>